<keyword evidence="6" id="KW-0732">Signal</keyword>
<evidence type="ECO:0000313" key="8">
    <source>
        <dbReference type="EMBL" id="SNZ13907.1"/>
    </source>
</evidence>
<evidence type="ECO:0000313" key="9">
    <source>
        <dbReference type="Proteomes" id="UP000218627"/>
    </source>
</evidence>
<organism evidence="8 9">
    <name type="scientific">Hydrogenobacter hydrogenophilus</name>
    <dbReference type="NCBI Taxonomy" id="35835"/>
    <lineage>
        <taxon>Bacteria</taxon>
        <taxon>Pseudomonadati</taxon>
        <taxon>Aquificota</taxon>
        <taxon>Aquificia</taxon>
        <taxon>Aquificales</taxon>
        <taxon>Aquificaceae</taxon>
        <taxon>Hydrogenobacter</taxon>
    </lineage>
</organism>
<dbReference type="GO" id="GO:0046872">
    <property type="term" value="F:metal ion binding"/>
    <property type="evidence" value="ECO:0007669"/>
    <property type="project" value="UniProtKB-KW"/>
</dbReference>
<dbReference type="RefSeq" id="WP_096601739.1">
    <property type="nucleotide sequence ID" value="NZ_OBEN01000004.1"/>
</dbReference>
<dbReference type="GO" id="GO:0020037">
    <property type="term" value="F:heme binding"/>
    <property type="evidence" value="ECO:0007669"/>
    <property type="project" value="InterPro"/>
</dbReference>
<feature type="signal peptide" evidence="6">
    <location>
        <begin position="1"/>
        <end position="19"/>
    </location>
</feature>
<dbReference type="EMBL" id="OBEN01000004">
    <property type="protein sequence ID" value="SNZ13907.1"/>
    <property type="molecule type" value="Genomic_DNA"/>
</dbReference>
<evidence type="ECO:0000256" key="1">
    <source>
        <dbReference type="ARBA" id="ARBA00022448"/>
    </source>
</evidence>
<keyword evidence="4" id="KW-0249">Electron transport</keyword>
<keyword evidence="9" id="KW-1185">Reference proteome</keyword>
<keyword evidence="5" id="KW-0408">Iron</keyword>
<gene>
    <name evidence="8" type="ORF">SAMN06265353_0917</name>
</gene>
<protein>
    <submittedName>
        <fullName evidence="8">DMSO reductase family type II enzyme, heme b subunit</fullName>
    </submittedName>
</protein>
<accession>A0A285NY02</accession>
<evidence type="ECO:0000256" key="3">
    <source>
        <dbReference type="ARBA" id="ARBA00022723"/>
    </source>
</evidence>
<dbReference type="InterPro" id="IPR019020">
    <property type="entry name" value="Cyt-c552/DMSO_Rdtase_haem-bd"/>
</dbReference>
<keyword evidence="2" id="KW-0349">Heme</keyword>
<sequence>MRTLKILLFGIAFLGFASAQELLSKRVQEVPTDPFSKVWDNAPAVEVSLSGQAVTTPMELKPSVNKITVKSVNDGKYIAFLLVWEDKTKDSFHLVGKFSDAVAVQIPYKPSPDTPVTMGDKGQRVLILHWTAARQENIDHGYTDVPKVYPNFTYDWYPHAMPPYRYPEDWANQYALNYIGGEKVFRKNTLKTPVREVVAEGYGSSTWKDVQGAEGKGVYKDGKWYVVIKRAFIEENTSNPEWGPGKETFITFAVWDGSNGEVGARKSLSYSWIPLKIEGR</sequence>
<reference evidence="9" key="1">
    <citation type="submission" date="2017-09" db="EMBL/GenBank/DDBJ databases">
        <authorList>
            <person name="Varghese N."/>
            <person name="Submissions S."/>
        </authorList>
    </citation>
    <scope>NUCLEOTIDE SEQUENCE [LARGE SCALE GENOMIC DNA]</scope>
    <source>
        <strain evidence="9">DSM 2913</strain>
    </source>
</reference>
<dbReference type="Pfam" id="PF09459">
    <property type="entry name" value="EB_dh"/>
    <property type="match status" value="1"/>
</dbReference>
<keyword evidence="1" id="KW-0813">Transport</keyword>
<evidence type="ECO:0000256" key="6">
    <source>
        <dbReference type="SAM" id="SignalP"/>
    </source>
</evidence>
<evidence type="ECO:0000256" key="4">
    <source>
        <dbReference type="ARBA" id="ARBA00022982"/>
    </source>
</evidence>
<keyword evidence="3" id="KW-0479">Metal-binding</keyword>
<feature type="chain" id="PRO_5012108826" evidence="6">
    <location>
        <begin position="20"/>
        <end position="280"/>
    </location>
</feature>
<dbReference type="OrthoDB" id="9772663at2"/>
<dbReference type="AlphaFoldDB" id="A0A285NY02"/>
<dbReference type="SMART" id="SM00887">
    <property type="entry name" value="EB_dh"/>
    <property type="match status" value="1"/>
</dbReference>
<evidence type="ECO:0000259" key="7">
    <source>
        <dbReference type="SMART" id="SM00887"/>
    </source>
</evidence>
<proteinExistence type="predicted"/>
<evidence type="ECO:0000256" key="5">
    <source>
        <dbReference type="ARBA" id="ARBA00023004"/>
    </source>
</evidence>
<dbReference type="Proteomes" id="UP000218627">
    <property type="component" value="Unassembled WGS sequence"/>
</dbReference>
<evidence type="ECO:0000256" key="2">
    <source>
        <dbReference type="ARBA" id="ARBA00022617"/>
    </source>
</evidence>
<dbReference type="Gene3D" id="2.60.40.1190">
    <property type="match status" value="1"/>
</dbReference>
<name>A0A285NY02_9AQUI</name>
<feature type="domain" description="Cytochrome c-552/DMSO reductase-like haem-binding" evidence="7">
    <location>
        <begin position="36"/>
        <end position="267"/>
    </location>
</feature>